<dbReference type="Proteomes" id="UP000035067">
    <property type="component" value="Unassembled WGS sequence"/>
</dbReference>
<evidence type="ECO:0000313" key="2">
    <source>
        <dbReference type="EMBL" id="KKZ11135.1"/>
    </source>
</evidence>
<accession>A0A0G2HJN0</accession>
<reference evidence="2 3" key="1">
    <citation type="submission" date="2015-01" db="EMBL/GenBank/DDBJ databases">
        <title>Lifestyle Evolution in Cyanobacterial Symbionts of Sponges.</title>
        <authorList>
            <person name="Burgsdorf I."/>
            <person name="Slaby B.M."/>
            <person name="Handley K.M."/>
            <person name="Haber M."/>
            <person name="Blom J."/>
            <person name="Marshall C.W."/>
            <person name="Gilbert J.A."/>
            <person name="Hentschel U."/>
            <person name="Steindler L."/>
        </authorList>
    </citation>
    <scope>NUCLEOTIDE SEQUENCE [LARGE SCALE GENOMIC DNA]</scope>
    <source>
        <strain evidence="2">SP3</strain>
    </source>
</reference>
<comment type="caution">
    <text evidence="2">The sequence shown here is derived from an EMBL/GenBank/DDBJ whole genome shotgun (WGS) entry which is preliminary data.</text>
</comment>
<name>A0A0G2HJN0_9SYNE</name>
<protein>
    <submittedName>
        <fullName evidence="2">Uncharacterized protein</fullName>
    </submittedName>
</protein>
<feature type="region of interest" description="Disordered" evidence="1">
    <location>
        <begin position="36"/>
        <end position="61"/>
    </location>
</feature>
<gene>
    <name evidence="2" type="ORF">TE42_08605</name>
</gene>
<dbReference type="PATRIC" id="fig|1604020.3.peg.1735"/>
<organism evidence="2 3">
    <name type="scientific">Candidatus Synechococcus spongiarum SP3</name>
    <dbReference type="NCBI Taxonomy" id="1604020"/>
    <lineage>
        <taxon>Bacteria</taxon>
        <taxon>Bacillati</taxon>
        <taxon>Cyanobacteriota</taxon>
        <taxon>Cyanophyceae</taxon>
        <taxon>Synechococcales</taxon>
        <taxon>Synechococcaceae</taxon>
        <taxon>Synechococcus</taxon>
    </lineage>
</organism>
<sequence length="61" mass="6970">MLPLALITALVLWGTAAAVQTWAQLRHQRVGRQELAQQRADARHNERMVQLQRQARAQESP</sequence>
<evidence type="ECO:0000313" key="3">
    <source>
        <dbReference type="Proteomes" id="UP000035067"/>
    </source>
</evidence>
<proteinExistence type="predicted"/>
<feature type="compositionally biased region" description="Polar residues" evidence="1">
    <location>
        <begin position="51"/>
        <end position="61"/>
    </location>
</feature>
<dbReference type="AlphaFoldDB" id="A0A0G2HJN0"/>
<dbReference type="EMBL" id="JXQG01000062">
    <property type="protein sequence ID" value="KKZ11135.1"/>
    <property type="molecule type" value="Genomic_DNA"/>
</dbReference>
<evidence type="ECO:0000256" key="1">
    <source>
        <dbReference type="SAM" id="MobiDB-lite"/>
    </source>
</evidence>